<keyword evidence="4" id="KW-1133">Transmembrane helix</keyword>
<protein>
    <submittedName>
        <fullName evidence="7">Transmembrane protein 256-like isoform X1</fullName>
    </submittedName>
</protein>
<evidence type="ECO:0000313" key="7">
    <source>
        <dbReference type="RefSeq" id="XP_038851424.1"/>
    </source>
</evidence>
<evidence type="ECO:0000256" key="3">
    <source>
        <dbReference type="ARBA" id="ARBA00022692"/>
    </source>
</evidence>
<dbReference type="GeneID" id="120049254"/>
<sequence>MWDMFSSMNAHEISSQININIGKHLQSMFGTKSGNAMAMATSLVVQRLAGVSGALAVAAGAYGAHGFKNKDPEDYSRVLNYPPQLYETANKYHFYHSIALLGASRCRKPAVAGTLLVLGTGAFCGSLYHQALTEDPVLRKLAPYGGMFLIAGWLAIAI</sequence>
<dbReference type="RefSeq" id="XP_038851424.1">
    <property type="nucleotide sequence ID" value="XM_038995496.1"/>
</dbReference>
<keyword evidence="6" id="KW-1185">Reference proteome</keyword>
<keyword evidence="5" id="KW-0472">Membrane</keyword>
<proteinExistence type="inferred from homology"/>
<evidence type="ECO:0000256" key="2">
    <source>
        <dbReference type="ARBA" id="ARBA00006208"/>
    </source>
</evidence>
<dbReference type="PANTHER" id="PTHR43461:SF1">
    <property type="entry name" value="TRANSMEMBRANE PROTEIN 256"/>
    <property type="match status" value="1"/>
</dbReference>
<reference evidence="7" key="1">
    <citation type="submission" date="2025-08" db="UniProtKB">
        <authorList>
            <consortium name="RefSeq"/>
        </authorList>
    </citation>
    <scope>IDENTIFICATION</scope>
    <source>
        <tissue evidence="7">White muscle</tissue>
    </source>
</reference>
<dbReference type="GO" id="GO:0016020">
    <property type="term" value="C:membrane"/>
    <property type="evidence" value="ECO:0007669"/>
    <property type="project" value="UniProtKB-SubCell"/>
</dbReference>
<dbReference type="InterPro" id="IPR006696">
    <property type="entry name" value="DUF423"/>
</dbReference>
<comment type="similarity">
    <text evidence="2">Belongs to the TMEM256 family.</text>
</comment>
<comment type="subcellular location">
    <subcellularLocation>
        <location evidence="1">Membrane</location>
        <topology evidence="1">Multi-pass membrane protein</topology>
    </subcellularLocation>
</comment>
<name>A0A8U0UF67_SALNM</name>
<evidence type="ECO:0000313" key="6">
    <source>
        <dbReference type="Proteomes" id="UP000808372"/>
    </source>
</evidence>
<organism evidence="6 7">
    <name type="scientific">Salvelinus namaycush</name>
    <name type="common">Lake trout</name>
    <name type="synonym">Salmo namaycush</name>
    <dbReference type="NCBI Taxonomy" id="8040"/>
    <lineage>
        <taxon>Eukaryota</taxon>
        <taxon>Metazoa</taxon>
        <taxon>Chordata</taxon>
        <taxon>Craniata</taxon>
        <taxon>Vertebrata</taxon>
        <taxon>Euteleostomi</taxon>
        <taxon>Actinopterygii</taxon>
        <taxon>Neopterygii</taxon>
        <taxon>Teleostei</taxon>
        <taxon>Protacanthopterygii</taxon>
        <taxon>Salmoniformes</taxon>
        <taxon>Salmonidae</taxon>
        <taxon>Salmoninae</taxon>
        <taxon>Salvelinus</taxon>
    </lineage>
</organism>
<gene>
    <name evidence="7" type="primary">LOC120049254</name>
</gene>
<dbReference type="PANTHER" id="PTHR43461">
    <property type="entry name" value="TRANSMEMBRANE PROTEIN 256"/>
    <property type="match status" value="1"/>
</dbReference>
<evidence type="ECO:0000256" key="1">
    <source>
        <dbReference type="ARBA" id="ARBA00004141"/>
    </source>
</evidence>
<dbReference type="KEGG" id="snh:120049254"/>
<keyword evidence="3" id="KW-0812">Transmembrane</keyword>
<dbReference type="Pfam" id="PF04241">
    <property type="entry name" value="DUF423"/>
    <property type="match status" value="1"/>
</dbReference>
<evidence type="ECO:0000256" key="5">
    <source>
        <dbReference type="ARBA" id="ARBA00023136"/>
    </source>
</evidence>
<dbReference type="AlphaFoldDB" id="A0A8U0UF67"/>
<evidence type="ECO:0000256" key="4">
    <source>
        <dbReference type="ARBA" id="ARBA00022989"/>
    </source>
</evidence>
<accession>A0A8U0UF67</accession>
<dbReference type="Proteomes" id="UP000808372">
    <property type="component" value="Chromosome 6"/>
</dbReference>